<sequence>MMDVTGVAMDSDKATPGRADLACPVCLGPAVEFMTLAARRYRRCPTCQARFLDPAHFLTAAEEHAYYLTHENTVDDPGYRRFLSKLADPLLARLPAQAQGLDYGCGPGPALAAMLQEAGHRVALYDPFFAPDPAPLSQTYDFVTCTEVAEHFHQPVTEFARLRALVRPGGWLAVMTCFQTEDARFERWQYRADPTHVVFYRDATFRHLAQDWGWRCEIPCKDVALLQRPSG</sequence>
<reference evidence="2" key="1">
    <citation type="submission" date="2018-08" db="EMBL/GenBank/DDBJ databases">
        <authorList>
            <person name="Rodrigo-Torres L."/>
            <person name="Arahal R. D."/>
            <person name="Lucena T."/>
        </authorList>
    </citation>
    <scope>NUCLEOTIDE SEQUENCE [LARGE SCALE GENOMIC DNA]</scope>
    <source>
        <strain evidence="2">CECT 7235</strain>
    </source>
</reference>
<dbReference type="EMBL" id="UIHC01000020">
    <property type="protein sequence ID" value="SUZ32412.1"/>
    <property type="molecule type" value="Genomic_DNA"/>
</dbReference>
<dbReference type="Gene3D" id="3.40.50.150">
    <property type="entry name" value="Vaccinia Virus protein VP39"/>
    <property type="match status" value="2"/>
</dbReference>
<dbReference type="GO" id="GO:0102208">
    <property type="term" value="F:2-polyprenyl-6-hydroxyphenol methylase activity"/>
    <property type="evidence" value="ECO:0007669"/>
    <property type="project" value="UniProtKB-EC"/>
</dbReference>
<organism evidence="1 2">
    <name type="scientific">Roseinatronobacter ekhonensis</name>
    <dbReference type="NCBI Taxonomy" id="254356"/>
    <lineage>
        <taxon>Bacteria</taxon>
        <taxon>Pseudomonadati</taxon>
        <taxon>Pseudomonadota</taxon>
        <taxon>Alphaproteobacteria</taxon>
        <taxon>Rhodobacterales</taxon>
        <taxon>Paracoccaceae</taxon>
        <taxon>Roseinatronobacter</taxon>
    </lineage>
</organism>
<dbReference type="EC" id="2.1.1.222" evidence="1"/>
<keyword evidence="1" id="KW-0830">Ubiquinone</keyword>
<gene>
    <name evidence="1" type="primary">ubiG_3</name>
    <name evidence="1" type="ORF">ROE7235_02169</name>
</gene>
<keyword evidence="1" id="KW-0489">Methyltransferase</keyword>
<dbReference type="GO" id="GO:0032259">
    <property type="term" value="P:methylation"/>
    <property type="evidence" value="ECO:0007669"/>
    <property type="project" value="UniProtKB-KW"/>
</dbReference>
<evidence type="ECO:0000313" key="1">
    <source>
        <dbReference type="EMBL" id="SUZ32412.1"/>
    </source>
</evidence>
<dbReference type="AlphaFoldDB" id="A0A3B0M946"/>
<keyword evidence="2" id="KW-1185">Reference proteome</keyword>
<dbReference type="SUPFAM" id="SSF53335">
    <property type="entry name" value="S-adenosyl-L-methionine-dependent methyltransferases"/>
    <property type="match status" value="1"/>
</dbReference>
<dbReference type="InterPro" id="IPR029063">
    <property type="entry name" value="SAM-dependent_MTases_sf"/>
</dbReference>
<dbReference type="Pfam" id="PF13489">
    <property type="entry name" value="Methyltransf_23"/>
    <property type="match status" value="1"/>
</dbReference>
<name>A0A3B0M946_9RHOB</name>
<evidence type="ECO:0000313" key="2">
    <source>
        <dbReference type="Proteomes" id="UP000272908"/>
    </source>
</evidence>
<keyword evidence="1" id="KW-0808">Transferase</keyword>
<protein>
    <submittedName>
        <fullName evidence="1">Ubiquinone biosynthesis O-methyltransferase</fullName>
        <ecNumber evidence="1">2.1.1.222</ecNumber>
    </submittedName>
</protein>
<dbReference type="Proteomes" id="UP000272908">
    <property type="component" value="Unassembled WGS sequence"/>
</dbReference>
<proteinExistence type="predicted"/>
<accession>A0A3B0M946</accession>